<dbReference type="PANTHER" id="PTHR37299">
    <property type="entry name" value="TRANSCRIPTIONAL REGULATOR-RELATED"/>
    <property type="match status" value="1"/>
</dbReference>
<evidence type="ECO:0000313" key="4">
    <source>
        <dbReference type="Proteomes" id="UP000192472"/>
    </source>
</evidence>
<dbReference type="GO" id="GO:0003677">
    <property type="term" value="F:DNA binding"/>
    <property type="evidence" value="ECO:0007669"/>
    <property type="project" value="UniProtKB-KW"/>
</dbReference>
<dbReference type="Gene3D" id="2.40.50.1020">
    <property type="entry name" value="LytTr DNA-binding domain"/>
    <property type="match status" value="1"/>
</dbReference>
<evidence type="ECO:0000313" key="3">
    <source>
        <dbReference type="EMBL" id="SMD32690.1"/>
    </source>
</evidence>
<keyword evidence="1" id="KW-0472">Membrane</keyword>
<dbReference type="PANTHER" id="PTHR37299:SF1">
    <property type="entry name" value="STAGE 0 SPORULATION PROTEIN A HOMOLOG"/>
    <property type="match status" value="1"/>
</dbReference>
<gene>
    <name evidence="3" type="ORF">SAMN04488029_1041</name>
</gene>
<dbReference type="OrthoDB" id="9781059at2"/>
<organism evidence="3 4">
    <name type="scientific">Reichenbachiella faecimaris</name>
    <dbReference type="NCBI Taxonomy" id="692418"/>
    <lineage>
        <taxon>Bacteria</taxon>
        <taxon>Pseudomonadati</taxon>
        <taxon>Bacteroidota</taxon>
        <taxon>Cytophagia</taxon>
        <taxon>Cytophagales</taxon>
        <taxon>Reichenbachiellaceae</taxon>
        <taxon>Reichenbachiella</taxon>
    </lineage>
</organism>
<sequence>MHQINLRRIAEHLLYWLGLIAFLSVVWGSSDGNYPRNLIIQFYSLPSRLILVYTTLYLLIPHFLLKKQFTRFALAYLFLLVLVGLVIQRPLMLYHVQPIYLPEWNVSSFFIISELMNTLLDVNLAAILPVGNSLYNLWVSSNEKLETNAQKFIYLKVEKRLEKVVIDDIIYVESLKNYIKVKTTEKEIVAYRSLTVMEEALPVDKFLRVHRSFIIGLTYVESFSPNQIQLGAIKIPVGRTYKEEVKKRLGYF</sequence>
<keyword evidence="4" id="KW-1185">Reference proteome</keyword>
<evidence type="ECO:0000259" key="2">
    <source>
        <dbReference type="PROSITE" id="PS50930"/>
    </source>
</evidence>
<dbReference type="EMBL" id="FWYF01000001">
    <property type="protein sequence ID" value="SMD32690.1"/>
    <property type="molecule type" value="Genomic_DNA"/>
</dbReference>
<keyword evidence="1" id="KW-0812">Transmembrane</keyword>
<feature type="transmembrane region" description="Helical" evidence="1">
    <location>
        <begin position="72"/>
        <end position="91"/>
    </location>
</feature>
<protein>
    <submittedName>
        <fullName evidence="3">LytTr DNA-binding domain-containing protein</fullName>
    </submittedName>
</protein>
<name>A0A1W2G7N1_REIFA</name>
<reference evidence="3 4" key="1">
    <citation type="submission" date="2017-04" db="EMBL/GenBank/DDBJ databases">
        <authorList>
            <person name="Afonso C.L."/>
            <person name="Miller P.J."/>
            <person name="Scott M.A."/>
            <person name="Spackman E."/>
            <person name="Goraichik I."/>
            <person name="Dimitrov K.M."/>
            <person name="Suarez D.L."/>
            <person name="Swayne D.E."/>
        </authorList>
    </citation>
    <scope>NUCLEOTIDE SEQUENCE [LARGE SCALE GENOMIC DNA]</scope>
    <source>
        <strain evidence="3 4">DSM 26133</strain>
    </source>
</reference>
<feature type="transmembrane region" description="Helical" evidence="1">
    <location>
        <begin position="12"/>
        <end position="30"/>
    </location>
</feature>
<dbReference type="SMART" id="SM00850">
    <property type="entry name" value="LytTR"/>
    <property type="match status" value="1"/>
</dbReference>
<evidence type="ECO:0000256" key="1">
    <source>
        <dbReference type="SAM" id="Phobius"/>
    </source>
</evidence>
<dbReference type="PROSITE" id="PS50930">
    <property type="entry name" value="HTH_LYTTR"/>
    <property type="match status" value="1"/>
</dbReference>
<dbReference type="Pfam" id="PF04397">
    <property type="entry name" value="LytTR"/>
    <property type="match status" value="1"/>
</dbReference>
<keyword evidence="3" id="KW-0238">DNA-binding</keyword>
<dbReference type="GO" id="GO:0000156">
    <property type="term" value="F:phosphorelay response regulator activity"/>
    <property type="evidence" value="ECO:0007669"/>
    <property type="project" value="InterPro"/>
</dbReference>
<accession>A0A1W2G7N1</accession>
<dbReference type="Proteomes" id="UP000192472">
    <property type="component" value="Unassembled WGS sequence"/>
</dbReference>
<feature type="transmembrane region" description="Helical" evidence="1">
    <location>
        <begin position="42"/>
        <end position="60"/>
    </location>
</feature>
<feature type="domain" description="HTH LytTR-type" evidence="2">
    <location>
        <begin position="153"/>
        <end position="251"/>
    </location>
</feature>
<dbReference type="InterPro" id="IPR007492">
    <property type="entry name" value="LytTR_DNA-bd_dom"/>
</dbReference>
<dbReference type="AlphaFoldDB" id="A0A1W2G7N1"/>
<dbReference type="STRING" id="692418.SAMN04488029_1041"/>
<dbReference type="RefSeq" id="WP_084371340.1">
    <property type="nucleotide sequence ID" value="NZ_FWYF01000001.1"/>
</dbReference>
<dbReference type="InterPro" id="IPR046947">
    <property type="entry name" value="LytR-like"/>
</dbReference>
<proteinExistence type="predicted"/>
<keyword evidence="1" id="KW-1133">Transmembrane helix</keyword>